<name>A0A9W7HVW1_HIBTR</name>
<dbReference type="OrthoDB" id="998533at2759"/>
<evidence type="ECO:0000256" key="1">
    <source>
        <dbReference type="SAM" id="MobiDB-lite"/>
    </source>
</evidence>
<organism evidence="2 3">
    <name type="scientific">Hibiscus trionum</name>
    <name type="common">Flower of an hour</name>
    <dbReference type="NCBI Taxonomy" id="183268"/>
    <lineage>
        <taxon>Eukaryota</taxon>
        <taxon>Viridiplantae</taxon>
        <taxon>Streptophyta</taxon>
        <taxon>Embryophyta</taxon>
        <taxon>Tracheophyta</taxon>
        <taxon>Spermatophyta</taxon>
        <taxon>Magnoliopsida</taxon>
        <taxon>eudicotyledons</taxon>
        <taxon>Gunneridae</taxon>
        <taxon>Pentapetalae</taxon>
        <taxon>rosids</taxon>
        <taxon>malvids</taxon>
        <taxon>Malvales</taxon>
        <taxon>Malvaceae</taxon>
        <taxon>Malvoideae</taxon>
        <taxon>Hibiscus</taxon>
    </lineage>
</organism>
<evidence type="ECO:0000313" key="2">
    <source>
        <dbReference type="EMBL" id="GMI85320.1"/>
    </source>
</evidence>
<feature type="region of interest" description="Disordered" evidence="1">
    <location>
        <begin position="85"/>
        <end position="139"/>
    </location>
</feature>
<sequence>MATTTAAVARNLLKNSKSLPQILRGQILGRSNATANLNNIAKDHHHQIVQSLFVSNQKIHAQIPIFGFIEMGSFVESYRELSLAEKSSRGHGKGLLDDDDDESSDGDEFNEDFEGEFDDDDDDDDNDGTFDDVKDKIKF</sequence>
<comment type="caution">
    <text evidence="2">The sequence shown here is derived from an EMBL/GenBank/DDBJ whole genome shotgun (WGS) entry which is preliminary data.</text>
</comment>
<dbReference type="Proteomes" id="UP001165190">
    <property type="component" value="Unassembled WGS sequence"/>
</dbReference>
<evidence type="ECO:0000313" key="3">
    <source>
        <dbReference type="Proteomes" id="UP001165190"/>
    </source>
</evidence>
<protein>
    <submittedName>
        <fullName evidence="2">Uncharacterized protein</fullName>
    </submittedName>
</protein>
<accession>A0A9W7HVW1</accession>
<gene>
    <name evidence="2" type="ORF">HRI_002201300</name>
</gene>
<feature type="compositionally biased region" description="Acidic residues" evidence="1">
    <location>
        <begin position="97"/>
        <end position="130"/>
    </location>
</feature>
<proteinExistence type="predicted"/>
<keyword evidence="3" id="KW-1185">Reference proteome</keyword>
<reference evidence="2" key="1">
    <citation type="submission" date="2023-05" db="EMBL/GenBank/DDBJ databases">
        <title>Genome and transcriptome analyses reveal genes involved in the formation of fine ridges on petal epidermal cells in Hibiscus trionum.</title>
        <authorList>
            <person name="Koshimizu S."/>
            <person name="Masuda S."/>
            <person name="Ishii T."/>
            <person name="Shirasu K."/>
            <person name="Hoshino A."/>
            <person name="Arita M."/>
        </authorList>
    </citation>
    <scope>NUCLEOTIDE SEQUENCE</scope>
    <source>
        <strain evidence="2">Hamamatsu line</strain>
    </source>
</reference>
<dbReference type="EMBL" id="BSYR01000020">
    <property type="protein sequence ID" value="GMI85320.1"/>
    <property type="molecule type" value="Genomic_DNA"/>
</dbReference>
<dbReference type="AlphaFoldDB" id="A0A9W7HVW1"/>